<evidence type="ECO:0000256" key="8">
    <source>
        <dbReference type="HAMAP-Rule" id="MF_00316"/>
    </source>
</evidence>
<reference evidence="10" key="1">
    <citation type="journal article" date="2021" name="PeerJ">
        <title>Extensive microbial diversity within the chicken gut microbiome revealed by metagenomics and culture.</title>
        <authorList>
            <person name="Gilroy R."/>
            <person name="Ravi A."/>
            <person name="Getino M."/>
            <person name="Pursley I."/>
            <person name="Horton D.L."/>
            <person name="Alikhan N.F."/>
            <person name="Baker D."/>
            <person name="Gharbi K."/>
            <person name="Hall N."/>
            <person name="Watson M."/>
            <person name="Adriaenssens E.M."/>
            <person name="Foster-Nyarko E."/>
            <person name="Jarju S."/>
            <person name="Secka A."/>
            <person name="Antonio M."/>
            <person name="Oren A."/>
            <person name="Chaudhuri R.R."/>
            <person name="La Ragione R."/>
            <person name="Hildebrand F."/>
            <person name="Pallen M.J."/>
        </authorList>
    </citation>
    <scope>NUCLEOTIDE SEQUENCE</scope>
    <source>
        <strain evidence="10">ChiSjej1B19-5720</strain>
    </source>
</reference>
<comment type="caution">
    <text evidence="10">The sequence shown here is derived from an EMBL/GenBank/DDBJ whole genome shotgun (WGS) entry which is preliminary data.</text>
</comment>
<accession>A0A9D2RW95</accession>
<feature type="binding site" evidence="8">
    <location>
        <position position="97"/>
    </location>
    <ligand>
        <name>Mg(2+)</name>
        <dbReference type="ChEBI" id="CHEBI:18420"/>
    </ligand>
</feature>
<feature type="binding site" evidence="8">
    <location>
        <position position="25"/>
    </location>
    <ligand>
        <name>GTP</name>
        <dbReference type="ChEBI" id="CHEBI:37565"/>
    </ligand>
</feature>
<evidence type="ECO:0000313" key="10">
    <source>
        <dbReference type="EMBL" id="HJB28274.1"/>
    </source>
</evidence>
<comment type="cofactor">
    <cofactor evidence="8">
        <name>Mg(2+)</name>
        <dbReference type="ChEBI" id="CHEBI:18420"/>
    </cofactor>
</comment>
<dbReference type="Gene3D" id="3.90.550.10">
    <property type="entry name" value="Spore Coat Polysaccharide Biosynthesis Protein SpsA, Chain A"/>
    <property type="match status" value="1"/>
</dbReference>
<keyword evidence="7 8" id="KW-0501">Molybdenum cofactor biosynthesis</keyword>
<dbReference type="InterPro" id="IPR013482">
    <property type="entry name" value="Molybde_CF_guanTrfase"/>
</dbReference>
<feature type="domain" description="MobA-like NTP transferase" evidence="9">
    <location>
        <begin position="11"/>
        <end position="161"/>
    </location>
</feature>
<keyword evidence="4 8" id="KW-0547">Nucleotide-binding</keyword>
<evidence type="ECO:0000259" key="9">
    <source>
        <dbReference type="Pfam" id="PF12804"/>
    </source>
</evidence>
<comment type="domain">
    <text evidence="8">The N-terminal domain determines nucleotide recognition and specific binding, while the C-terminal domain determines the specific binding to the target protein.</text>
</comment>
<keyword evidence="2 8" id="KW-0808">Transferase</keyword>
<keyword evidence="6 8" id="KW-0342">GTP-binding</keyword>
<dbReference type="InterPro" id="IPR025877">
    <property type="entry name" value="MobA-like_NTP_Trfase"/>
</dbReference>
<reference evidence="10" key="2">
    <citation type="submission" date="2021-04" db="EMBL/GenBank/DDBJ databases">
        <authorList>
            <person name="Gilroy R."/>
        </authorList>
    </citation>
    <scope>NUCLEOTIDE SEQUENCE</scope>
    <source>
        <strain evidence="10">ChiSjej1B19-5720</strain>
    </source>
</reference>
<dbReference type="GO" id="GO:0061603">
    <property type="term" value="F:molybdenum cofactor guanylyltransferase activity"/>
    <property type="evidence" value="ECO:0007669"/>
    <property type="project" value="UniProtKB-EC"/>
</dbReference>
<comment type="similarity">
    <text evidence="8">Belongs to the MobA family.</text>
</comment>
<comment type="caution">
    <text evidence="8">Lacks conserved residue(s) required for the propagation of feature annotation.</text>
</comment>
<sequence>MGEEKKEYSLLLLAGGKSSRMGQDKAALSYEGISFLENLLKKAERAGIKEKYLSGHETSLKGIHCVPDNYKDRGPLGGMQACMKQMDTPYCLVLPVDVPQLPVQVMEGLITAHKKLCKEGGKELPLLLSHGGREEPLIGIYPTKMADTIEETIKEGAASVFSVLRKWGYGTCQVEMEEWQGENINTPQTYQEILKHETGN</sequence>
<dbReference type="SUPFAM" id="SSF53448">
    <property type="entry name" value="Nucleotide-diphospho-sugar transferases"/>
    <property type="match status" value="1"/>
</dbReference>
<dbReference type="GO" id="GO:0005737">
    <property type="term" value="C:cytoplasm"/>
    <property type="evidence" value="ECO:0007669"/>
    <property type="project" value="UniProtKB-SubCell"/>
</dbReference>
<evidence type="ECO:0000256" key="1">
    <source>
        <dbReference type="ARBA" id="ARBA00022490"/>
    </source>
</evidence>
<evidence type="ECO:0000256" key="3">
    <source>
        <dbReference type="ARBA" id="ARBA00022723"/>
    </source>
</evidence>
<keyword evidence="10" id="KW-0548">Nucleotidyltransferase</keyword>
<gene>
    <name evidence="8" type="primary">mobA</name>
    <name evidence="10" type="ORF">IAA06_05720</name>
</gene>
<keyword evidence="3 8" id="KW-0479">Metal-binding</keyword>
<comment type="subcellular location">
    <subcellularLocation>
        <location evidence="8">Cytoplasm</location>
    </subcellularLocation>
</comment>
<dbReference type="HAMAP" id="MF_00316">
    <property type="entry name" value="MobA"/>
    <property type="match status" value="1"/>
</dbReference>
<dbReference type="EMBL" id="DWYZ01000107">
    <property type="protein sequence ID" value="HJB28274.1"/>
    <property type="molecule type" value="Genomic_DNA"/>
</dbReference>
<keyword evidence="5 8" id="KW-0460">Magnesium</keyword>
<proteinExistence type="inferred from homology"/>
<dbReference type="InterPro" id="IPR029044">
    <property type="entry name" value="Nucleotide-diphossugar_trans"/>
</dbReference>
<dbReference type="PANTHER" id="PTHR19136:SF81">
    <property type="entry name" value="MOLYBDENUM COFACTOR GUANYLYLTRANSFERASE"/>
    <property type="match status" value="1"/>
</dbReference>
<feature type="binding site" evidence="8">
    <location>
        <position position="68"/>
    </location>
    <ligand>
        <name>GTP</name>
        <dbReference type="ChEBI" id="CHEBI:37565"/>
    </ligand>
</feature>
<feature type="binding site" evidence="8">
    <location>
        <begin position="13"/>
        <end position="15"/>
    </location>
    <ligand>
        <name>GTP</name>
        <dbReference type="ChEBI" id="CHEBI:37565"/>
    </ligand>
</feature>
<dbReference type="Pfam" id="PF12804">
    <property type="entry name" value="NTP_transf_3"/>
    <property type="match status" value="1"/>
</dbReference>
<protein>
    <recommendedName>
        <fullName evidence="8">Probable molybdenum cofactor guanylyltransferase</fullName>
        <shortName evidence="8">MoCo guanylyltransferase</shortName>
        <ecNumber evidence="8">2.7.7.77</ecNumber>
    </recommendedName>
    <alternativeName>
        <fullName evidence="8">GTP:molybdopterin guanylyltransferase</fullName>
    </alternativeName>
    <alternativeName>
        <fullName evidence="8">Mo-MPT guanylyltransferase</fullName>
    </alternativeName>
    <alternativeName>
        <fullName evidence="8">Molybdopterin guanylyltransferase</fullName>
    </alternativeName>
    <alternativeName>
        <fullName evidence="8">Molybdopterin-guanine dinucleotide synthase</fullName>
        <shortName evidence="8">MGD synthase</shortName>
    </alternativeName>
</protein>
<evidence type="ECO:0000256" key="4">
    <source>
        <dbReference type="ARBA" id="ARBA00022741"/>
    </source>
</evidence>
<dbReference type="AlphaFoldDB" id="A0A9D2RW95"/>
<dbReference type="Proteomes" id="UP000823842">
    <property type="component" value="Unassembled WGS sequence"/>
</dbReference>
<evidence type="ECO:0000313" key="11">
    <source>
        <dbReference type="Proteomes" id="UP000823842"/>
    </source>
</evidence>
<comment type="function">
    <text evidence="8">Transfers a GMP moiety from GTP to Mo-molybdopterin (Mo-MPT) cofactor (Moco or molybdenum cofactor) to form Mo-molybdopterin guanine dinucleotide (Mo-MGD) cofactor.</text>
</comment>
<dbReference type="PANTHER" id="PTHR19136">
    <property type="entry name" value="MOLYBDENUM COFACTOR GUANYLYLTRANSFERASE"/>
    <property type="match status" value="1"/>
</dbReference>
<organism evidence="10 11">
    <name type="scientific">Candidatus Blautia faecavium</name>
    <dbReference type="NCBI Taxonomy" id="2838487"/>
    <lineage>
        <taxon>Bacteria</taxon>
        <taxon>Bacillati</taxon>
        <taxon>Bacillota</taxon>
        <taxon>Clostridia</taxon>
        <taxon>Lachnospirales</taxon>
        <taxon>Lachnospiraceae</taxon>
        <taxon>Blautia</taxon>
    </lineage>
</organism>
<evidence type="ECO:0000256" key="7">
    <source>
        <dbReference type="ARBA" id="ARBA00023150"/>
    </source>
</evidence>
<comment type="catalytic activity">
    <reaction evidence="8">
        <text>Mo-molybdopterin + GTP + H(+) = Mo-molybdopterin guanine dinucleotide + diphosphate</text>
        <dbReference type="Rhea" id="RHEA:34243"/>
        <dbReference type="ChEBI" id="CHEBI:15378"/>
        <dbReference type="ChEBI" id="CHEBI:33019"/>
        <dbReference type="ChEBI" id="CHEBI:37565"/>
        <dbReference type="ChEBI" id="CHEBI:71302"/>
        <dbReference type="ChEBI" id="CHEBI:71310"/>
        <dbReference type="EC" id="2.7.7.77"/>
    </reaction>
</comment>
<name>A0A9D2RW95_9FIRM</name>
<dbReference type="GO" id="GO:0006777">
    <property type="term" value="P:Mo-molybdopterin cofactor biosynthetic process"/>
    <property type="evidence" value="ECO:0007669"/>
    <property type="project" value="UniProtKB-KW"/>
</dbReference>
<evidence type="ECO:0000256" key="5">
    <source>
        <dbReference type="ARBA" id="ARBA00022842"/>
    </source>
</evidence>
<dbReference type="GO" id="GO:0046872">
    <property type="term" value="F:metal ion binding"/>
    <property type="evidence" value="ECO:0007669"/>
    <property type="project" value="UniProtKB-KW"/>
</dbReference>
<dbReference type="EC" id="2.7.7.77" evidence="8"/>
<dbReference type="GO" id="GO:0005525">
    <property type="term" value="F:GTP binding"/>
    <property type="evidence" value="ECO:0007669"/>
    <property type="project" value="UniProtKB-UniRule"/>
</dbReference>
<evidence type="ECO:0000256" key="2">
    <source>
        <dbReference type="ARBA" id="ARBA00022679"/>
    </source>
</evidence>
<feature type="binding site" evidence="8">
    <location>
        <position position="97"/>
    </location>
    <ligand>
        <name>GTP</name>
        <dbReference type="ChEBI" id="CHEBI:37565"/>
    </ligand>
</feature>
<keyword evidence="1 8" id="KW-0963">Cytoplasm</keyword>
<evidence type="ECO:0000256" key="6">
    <source>
        <dbReference type="ARBA" id="ARBA00023134"/>
    </source>
</evidence>
<dbReference type="CDD" id="cd02503">
    <property type="entry name" value="MobA"/>
    <property type="match status" value="1"/>
</dbReference>